<dbReference type="Proteomes" id="UP001153331">
    <property type="component" value="Unassembled WGS sequence"/>
</dbReference>
<sequence length="1629" mass="178358">MVSRAAPLTTLIIYRLRNLAAQSTEQQVTTTMDGTAIAYATSKDWVDIMKNRSKVRMHELIERLGLRAKWSSNKRGKTNFESALLRELVQDMGDIVATLPKESDDLMRRLSEENSLKPEVDTLLEKHGSRIWGRVGDREHLITANEPGVEDGLYPRDLYFEEEEDKQLIHKLVHWWIGLKACNVILARERLDRERKKKEESRKARAEAEFNGQGAAGEGNTPASFVALAPNSVFQTETASRGSPISSTAMLTPPEPGGSPVAGARDGPGLTSVNGVAGDDAVPRSSISKEQQPLRVVEGVWDRLAAREGSSSQQPTPWAADDKVTVRQQIAQANQAHVDKQISVEVAKLVASFRNDDAASENVPQQDASIPYRGLDYDSLRALRSLIYNEECSVQWDEDALLNHLEKVWREGVRADYDKMLENIPVFIARERAILTWIELRRHLAALDRADRRWNSEGQSAPEIERRIQQHRTLMGATQTIIANFEDIGQGFGLDYRLVVDRDELLRQAFVVIAGEKFAVEMLWKPIEFTRIVSWLGESVEPFRKMEDEEGRGTLWPKAQTGIAAFDPRASPHLTPSYTRGKGAVARHVRPMEKEWYYDYPRGGGESYRVAAYSTASARTRSLHGCTLSTLVIHAPHLASRDLDSACAECSRRSGTPFYVTESHSHRMFGVRRLLITFPSSPLLVHPDSCLTMSSKDNLALDLEHGVRRWDRQRWISVFSSHSPTIREVTECLGLGLSASSSTTNRGIPKFDNPDYRKLSSEVTKLSKELPKERDALLDFAADPHSLDPELEDLLSIYGPAIWGRNADRSCLLTPDPTKKTYNKDLFYDDADHRATLKIHLHRWIIIKACYYIRNMKLKRPSGVSDYDTLADIEGEGGSQRGTPQSLSPPQPEATSGADFDVKPIPNLKKRKSSAYLGGGSVSDGDEHPSSPAKRLYNTLPAGTRSASPRKSLKSFGTSSPGSTENAPPLPVRPFIQNHHLSSTPSAGPESGRVQLSPMSSNEVNGISGPPAPAGAFTAVNTSFASANTPPPPLLPPVREPSIEVSRASSLDSKMTSPALNRIEPRAYTSPYDSAAQNAPLPSTTPDPRSIPSNTASNPAQAFHPINSPTPTNGIISRESSLSRAPHQSLLGAGSQATPPLQPQPRSSPPSQAAQIKAQPEGQSQSQTPSKTHVQLHQQQASAQPLSRTQTPSSQHIGRSIAPHPSSRSSTPFAQDANVQSTKPHAQQIAPAPAPALTELHAPIHGMRIVPSVIPAGTPQVVQPPPPVAAPVQPPQPVLKSQHSEVPPPRQPRPVIPVVELRLLQCEVLALLIQYLFPRPASPPDERVVISQIQNLWYLGEAMFRVDLGPHFEICSRVLHAWLHERQSITSLRHSLIAQPGVGAAGLMDRLLAMNDLRVMRLKWKNMSPLDGASPEDLLCKAFAVLANTENTEHLFKDGLDRLNRGEGQHPLVPKRPEPLGANATLQYSVLGSTAAAAAYTSFATRYSHRVTPGNVLSRPALFIRASARLGLWVGVLGAAADWYCNARFTALVLSPKNQETAPWKLYEKVKGFTVDDGCLVGAGLGAAAAVPALLRSPRPSAGAPLNRVLGLILGQASNVEVQPFDPAVHPAQRIVVRAAAARLCVQPG</sequence>
<organism evidence="1 2">
    <name type="scientific">Boeremia exigua</name>
    <dbReference type="NCBI Taxonomy" id="749465"/>
    <lineage>
        <taxon>Eukaryota</taxon>
        <taxon>Fungi</taxon>
        <taxon>Dikarya</taxon>
        <taxon>Ascomycota</taxon>
        <taxon>Pezizomycotina</taxon>
        <taxon>Dothideomycetes</taxon>
        <taxon>Pleosporomycetidae</taxon>
        <taxon>Pleosporales</taxon>
        <taxon>Pleosporineae</taxon>
        <taxon>Didymellaceae</taxon>
        <taxon>Boeremia</taxon>
    </lineage>
</organism>
<dbReference type="EMBL" id="JAPHNI010000126">
    <property type="protein sequence ID" value="KAJ8115701.1"/>
    <property type="molecule type" value="Genomic_DNA"/>
</dbReference>
<accession>A0ACC2IKI3</accession>
<proteinExistence type="predicted"/>
<protein>
    <submittedName>
        <fullName evidence="1">Uncharacterized protein</fullName>
    </submittedName>
</protein>
<name>A0ACC2IKI3_9PLEO</name>
<evidence type="ECO:0000313" key="1">
    <source>
        <dbReference type="EMBL" id="KAJ8115701.1"/>
    </source>
</evidence>
<evidence type="ECO:0000313" key="2">
    <source>
        <dbReference type="Proteomes" id="UP001153331"/>
    </source>
</evidence>
<comment type="caution">
    <text evidence="1">The sequence shown here is derived from an EMBL/GenBank/DDBJ whole genome shotgun (WGS) entry which is preliminary data.</text>
</comment>
<keyword evidence="2" id="KW-1185">Reference proteome</keyword>
<reference evidence="1" key="1">
    <citation type="submission" date="2022-11" db="EMBL/GenBank/DDBJ databases">
        <title>Genome Sequence of Boeremia exigua.</title>
        <authorList>
            <person name="Buettner E."/>
        </authorList>
    </citation>
    <scope>NUCLEOTIDE SEQUENCE</scope>
    <source>
        <strain evidence="1">CU02</strain>
    </source>
</reference>
<gene>
    <name evidence="1" type="ORF">OPT61_g2711</name>
</gene>